<accession>A0ABU4ZNP1</accession>
<dbReference type="Proteomes" id="UP001276840">
    <property type="component" value="Unassembled WGS sequence"/>
</dbReference>
<dbReference type="RefSeq" id="WP_320234931.1">
    <property type="nucleotide sequence ID" value="NZ_JAVIJF010000015.1"/>
</dbReference>
<proteinExistence type="predicted"/>
<organism evidence="1 2">
    <name type="scientific">Mesorhizobium montanum</name>
    <dbReference type="NCBI Taxonomy" id="3072323"/>
    <lineage>
        <taxon>Bacteria</taxon>
        <taxon>Pseudomonadati</taxon>
        <taxon>Pseudomonadota</taxon>
        <taxon>Alphaproteobacteria</taxon>
        <taxon>Hyphomicrobiales</taxon>
        <taxon>Phyllobacteriaceae</taxon>
        <taxon>Mesorhizobium</taxon>
    </lineage>
</organism>
<sequence>MIIVRSMTESDLGIFSAHRVHATSKQRAIALTAPAVRVLLSSRLYAEQVSSMDVICVYGQSGTRELRHIGKVGKNWRLGGRKIEAGACAFLDSKDFVLIRTVARNDGNLPLLMTFVGRQRERLLHAGIVASLAGRFTDSTAILEQGTDTFEALAGAFPSIEPSLAVGLAGDTEMDDTPTWATGSDGR</sequence>
<gene>
    <name evidence="1" type="ORF">RFM68_21065</name>
</gene>
<dbReference type="EMBL" id="JAVIJF010000015">
    <property type="protein sequence ID" value="MDX8526996.1"/>
    <property type="molecule type" value="Genomic_DNA"/>
</dbReference>
<protein>
    <submittedName>
        <fullName evidence="1">Uncharacterized protein</fullName>
    </submittedName>
</protein>
<keyword evidence="2" id="KW-1185">Reference proteome</keyword>
<evidence type="ECO:0000313" key="2">
    <source>
        <dbReference type="Proteomes" id="UP001276840"/>
    </source>
</evidence>
<comment type="caution">
    <text evidence="1">The sequence shown here is derived from an EMBL/GenBank/DDBJ whole genome shotgun (WGS) entry which is preliminary data.</text>
</comment>
<name>A0ABU4ZNP1_9HYPH</name>
<evidence type="ECO:0000313" key="1">
    <source>
        <dbReference type="EMBL" id="MDX8526996.1"/>
    </source>
</evidence>
<reference evidence="1 2" key="1">
    <citation type="submission" date="2023-08" db="EMBL/GenBank/DDBJ databases">
        <title>Implementing the SeqCode for naming new Mesorhizobium species isolated from Vachellia karroo root nodules.</title>
        <authorList>
            <person name="Van Lill M."/>
        </authorList>
    </citation>
    <scope>NUCLEOTIDE SEQUENCE [LARGE SCALE GENOMIC DNA]</scope>
    <source>
        <strain evidence="1 2">MSK 1335</strain>
    </source>
</reference>